<organism evidence="3 4">
    <name type="scientific">Methylorubrum podarium</name>
    <dbReference type="NCBI Taxonomy" id="200476"/>
    <lineage>
        <taxon>Bacteria</taxon>
        <taxon>Pseudomonadati</taxon>
        <taxon>Pseudomonadota</taxon>
        <taxon>Alphaproteobacteria</taxon>
        <taxon>Hyphomicrobiales</taxon>
        <taxon>Methylobacteriaceae</taxon>
        <taxon>Methylorubrum</taxon>
    </lineage>
</organism>
<dbReference type="InterPro" id="IPR036365">
    <property type="entry name" value="PGBD-like_sf"/>
</dbReference>
<name>A0ABV1QJI0_9HYPH</name>
<dbReference type="InterPro" id="IPR023346">
    <property type="entry name" value="Lysozyme-like_dom_sf"/>
</dbReference>
<feature type="transmembrane region" description="Helical" evidence="1">
    <location>
        <begin position="378"/>
        <end position="397"/>
    </location>
</feature>
<dbReference type="Pfam" id="PF01471">
    <property type="entry name" value="PG_binding_1"/>
    <property type="match status" value="1"/>
</dbReference>
<evidence type="ECO:0000313" key="3">
    <source>
        <dbReference type="EMBL" id="MER2249491.1"/>
    </source>
</evidence>
<dbReference type="Proteomes" id="UP001480955">
    <property type="component" value="Unassembled WGS sequence"/>
</dbReference>
<keyword evidence="1" id="KW-0472">Membrane</keyword>
<proteinExistence type="predicted"/>
<evidence type="ECO:0000313" key="4">
    <source>
        <dbReference type="Proteomes" id="UP001480955"/>
    </source>
</evidence>
<dbReference type="SUPFAM" id="SSF47090">
    <property type="entry name" value="PGBD-like"/>
    <property type="match status" value="1"/>
</dbReference>
<reference evidence="3 4" key="1">
    <citation type="submission" date="2024-06" db="EMBL/GenBank/DDBJ databases">
        <authorList>
            <person name="Campbell A.G."/>
        </authorList>
    </citation>
    <scope>NUCLEOTIDE SEQUENCE [LARGE SCALE GENOMIC DNA]</scope>
    <source>
        <strain evidence="3 4">EM12</strain>
    </source>
</reference>
<dbReference type="Gene3D" id="1.10.530.10">
    <property type="match status" value="1"/>
</dbReference>
<keyword evidence="1" id="KW-0812">Transmembrane</keyword>
<dbReference type="RefSeq" id="WP_350392974.1">
    <property type="nucleotide sequence ID" value="NZ_JBELQE010000038.1"/>
</dbReference>
<keyword evidence="4" id="KW-1185">Reference proteome</keyword>
<evidence type="ECO:0000259" key="2">
    <source>
        <dbReference type="Pfam" id="PF01471"/>
    </source>
</evidence>
<comment type="caution">
    <text evidence="3">The sequence shown here is derived from an EMBL/GenBank/DDBJ whole genome shotgun (WGS) entry which is preliminary data.</text>
</comment>
<dbReference type="EMBL" id="JBELQE010000038">
    <property type="protein sequence ID" value="MER2249491.1"/>
    <property type="molecule type" value="Genomic_DNA"/>
</dbReference>
<accession>A0ABV1QJI0</accession>
<dbReference type="SUPFAM" id="SSF53955">
    <property type="entry name" value="Lysozyme-like"/>
    <property type="match status" value="1"/>
</dbReference>
<gene>
    <name evidence="3" type="ORF">ABS772_06130</name>
</gene>
<keyword evidence="1" id="KW-1133">Transmembrane helix</keyword>
<sequence>MSIPAPARRLLDFIGSKEAPRGYDTVFGNRMAQMPKPLTTMTVDEVIAQGKWRTDSFGSSAAGRYQFMRNTLASLKQTERLTGREVMTPALQDRLGYALLLRRGYAKFMAGQLSVIGFGLGLAQEWASFPVLAATKGAHRQVQRGQTYYLGDGLNKVLATAGEVEAVLNQMRAMPAVAVADALVVTVPAPTLPQVRDLVVPDESGLSRWLPWLLKKKPKAVAAKGRPGLHRNGSPELWDVQDALRERAYYTKGTRDGLDGPLTQEAVAQARKDNGLGDGGIDAAFLAALPAMPHRPVAAERAKISLGKAAQHAPELFGPAKWLGTFGAGLLGLGGADGAGLLDNVQGTFVRINDTADKVQTGLGYVTSIVGFLVEHKMLVFIALGLFLVVKAAGYVLDGWIKVRTAFF</sequence>
<protein>
    <submittedName>
        <fullName evidence="3">Peptidoglycan-binding protein</fullName>
    </submittedName>
</protein>
<dbReference type="InterPro" id="IPR036366">
    <property type="entry name" value="PGBDSf"/>
</dbReference>
<evidence type="ECO:0000256" key="1">
    <source>
        <dbReference type="SAM" id="Phobius"/>
    </source>
</evidence>
<dbReference type="Gene3D" id="1.10.101.10">
    <property type="entry name" value="PGBD-like superfamily/PGBD"/>
    <property type="match status" value="1"/>
</dbReference>
<dbReference type="InterPro" id="IPR002477">
    <property type="entry name" value="Peptidoglycan-bd-like"/>
</dbReference>
<feature type="domain" description="Peptidoglycan binding-like" evidence="2">
    <location>
        <begin position="239"/>
        <end position="289"/>
    </location>
</feature>